<reference evidence="3 4" key="1">
    <citation type="submission" date="2012-05" db="EMBL/GenBank/DDBJ databases">
        <authorList>
            <person name="Hilton J."/>
        </authorList>
    </citation>
    <scope>NUCLEOTIDE SEQUENCE [LARGE SCALE GENOMIC DNA]</scope>
    <source>
        <strain evidence="3 4">HH01</strain>
    </source>
</reference>
<dbReference type="EMBL" id="CAIY01000087">
    <property type="protein sequence ID" value="CCH68342.1"/>
    <property type="molecule type" value="Genomic_DNA"/>
</dbReference>
<dbReference type="AlphaFoldDB" id="M1X0K8"/>
<dbReference type="RefSeq" id="WP_008235909.1">
    <property type="nucleotide sequence ID" value="NZ_CAIY01000087.1"/>
</dbReference>
<gene>
    <name evidence="3" type="ORF">RINTHH_21870</name>
</gene>
<evidence type="ECO:0000313" key="3">
    <source>
        <dbReference type="EMBL" id="CCH68342.1"/>
    </source>
</evidence>
<organism evidence="3 4">
    <name type="scientific">Richelia intracellularis HH01</name>
    <dbReference type="NCBI Taxonomy" id="1165094"/>
    <lineage>
        <taxon>Bacteria</taxon>
        <taxon>Bacillati</taxon>
        <taxon>Cyanobacteriota</taxon>
        <taxon>Cyanophyceae</taxon>
        <taxon>Nostocales</taxon>
        <taxon>Nostocaceae</taxon>
        <taxon>Richelia</taxon>
    </lineage>
</organism>
<dbReference type="InterPro" id="IPR022742">
    <property type="entry name" value="Hydrolase_4"/>
</dbReference>
<dbReference type="SUPFAM" id="SSF53474">
    <property type="entry name" value="alpha/beta-Hydrolases"/>
    <property type="match status" value="1"/>
</dbReference>
<evidence type="ECO:0000256" key="1">
    <source>
        <dbReference type="SAM" id="Phobius"/>
    </source>
</evidence>
<keyword evidence="1" id="KW-0472">Membrane</keyword>
<keyword evidence="1" id="KW-0812">Transmembrane</keyword>
<dbReference type="PANTHER" id="PTHR12277">
    <property type="entry name" value="ALPHA/BETA HYDROLASE DOMAIN-CONTAINING PROTEIN"/>
    <property type="match status" value="1"/>
</dbReference>
<evidence type="ECO:0000313" key="4">
    <source>
        <dbReference type="Proteomes" id="UP000053051"/>
    </source>
</evidence>
<keyword evidence="1" id="KW-1133">Transmembrane helix</keyword>
<name>M1X0K8_9NOST</name>
<accession>M1X0K8</accession>
<dbReference type="STRING" id="1165094.RINTHH_21870"/>
<dbReference type="Pfam" id="PF12146">
    <property type="entry name" value="Hydrolase_4"/>
    <property type="match status" value="1"/>
</dbReference>
<comment type="caution">
    <text evidence="3">The sequence shown here is derived from an EMBL/GenBank/DDBJ whole genome shotgun (WGS) entry which is preliminary data.</text>
</comment>
<reference evidence="4" key="2">
    <citation type="submission" date="2016-01" db="EMBL/GenBank/DDBJ databases">
        <title>Diatom-associated endosymboitic cyanobacterium lacks core nitrogen metabolism enzymes.</title>
        <authorList>
            <person name="Hilton J.A."/>
            <person name="Foster R.A."/>
            <person name="Tripp H.J."/>
            <person name="Carter B.J."/>
            <person name="Zehr J.P."/>
            <person name="Villareal T.A."/>
        </authorList>
    </citation>
    <scope>NUCLEOTIDE SEQUENCE [LARGE SCALE GENOMIC DNA]</scope>
    <source>
        <strain evidence="4">HH01</strain>
    </source>
</reference>
<dbReference type="PANTHER" id="PTHR12277:SF81">
    <property type="entry name" value="PROTEIN ABHD13"/>
    <property type="match status" value="1"/>
</dbReference>
<dbReference type="Gene3D" id="3.40.50.1820">
    <property type="entry name" value="alpha/beta hydrolase"/>
    <property type="match status" value="1"/>
</dbReference>
<dbReference type="InterPro" id="IPR029058">
    <property type="entry name" value="AB_hydrolase_fold"/>
</dbReference>
<proteinExistence type="predicted"/>
<evidence type="ECO:0000259" key="2">
    <source>
        <dbReference type="Pfam" id="PF12146"/>
    </source>
</evidence>
<protein>
    <recommendedName>
        <fullName evidence="2">Serine aminopeptidase S33 domain-containing protein</fullName>
    </recommendedName>
</protein>
<feature type="transmembrane region" description="Helical" evidence="1">
    <location>
        <begin position="7"/>
        <end position="31"/>
    </location>
</feature>
<dbReference type="Proteomes" id="UP000053051">
    <property type="component" value="Unassembled WGS sequence"/>
</dbReference>
<sequence length="287" mass="32521">MPIQNPFNILIELSLVTAIIYISMCIFLFFYQTRFLFFPSPHIETTPNSFYINYEEVWLPIKVGKSKFEYVHGWWIPTRRPKSKVLLYLHGNALNMGASINRATRFHQLGFSVLLIDYRGYGQSQGSFPNETKIYEDAAAAWNYLVQQKSIPPNQIVIYGHSLGGGVAIDLASKHHNAAGLIVESSFTSIRDVITYRSDFSMFPINLILTQRFASITKISRLQMPTLFIHGTADVTIPYFMSQKLYNAVTKPKELLLISGAGHNDVADVAPFQYTKAVNSFSAKVFK</sequence>
<feature type="domain" description="Serine aminopeptidase S33" evidence="2">
    <location>
        <begin position="83"/>
        <end position="192"/>
    </location>
</feature>
<keyword evidence="4" id="KW-1185">Reference proteome</keyword>